<comment type="caution">
    <text evidence="1">The sequence shown here is derived from an EMBL/GenBank/DDBJ whole genome shotgun (WGS) entry which is preliminary data.</text>
</comment>
<keyword evidence="2" id="KW-1185">Reference proteome</keyword>
<organism evidence="1 2">
    <name type="scientific">Nakamurella alba</name>
    <dbReference type="NCBI Taxonomy" id="2665158"/>
    <lineage>
        <taxon>Bacteria</taxon>
        <taxon>Bacillati</taxon>
        <taxon>Actinomycetota</taxon>
        <taxon>Actinomycetes</taxon>
        <taxon>Nakamurellales</taxon>
        <taxon>Nakamurellaceae</taxon>
        <taxon>Nakamurella</taxon>
    </lineage>
</organism>
<dbReference type="EMBL" id="WLYK01000008">
    <property type="protein sequence ID" value="MTD15884.1"/>
    <property type="molecule type" value="Genomic_DNA"/>
</dbReference>
<name>A0A7K1FSS0_9ACTN</name>
<accession>A0A7K1FSS0</accession>
<dbReference type="Proteomes" id="UP000460221">
    <property type="component" value="Unassembled WGS sequence"/>
</dbReference>
<dbReference type="AlphaFoldDB" id="A0A7K1FSS0"/>
<evidence type="ECO:0000313" key="1">
    <source>
        <dbReference type="EMBL" id="MTD15884.1"/>
    </source>
</evidence>
<protein>
    <submittedName>
        <fullName evidence="1">Uncharacterized protein</fullName>
    </submittedName>
</protein>
<sequence>MSTMLKSLRNRRELARTRRAVDHAISTAVTPGMRDELIVMSQVRHAGLR</sequence>
<reference evidence="1 2" key="1">
    <citation type="submission" date="2019-11" db="EMBL/GenBank/DDBJ databases">
        <authorList>
            <person name="Jiang L.-Q."/>
        </authorList>
    </citation>
    <scope>NUCLEOTIDE SEQUENCE [LARGE SCALE GENOMIC DNA]</scope>
    <source>
        <strain evidence="1 2">YIM 132087</strain>
    </source>
</reference>
<dbReference type="RefSeq" id="WP_154769895.1">
    <property type="nucleotide sequence ID" value="NZ_WLYK01000008.1"/>
</dbReference>
<proteinExistence type="predicted"/>
<gene>
    <name evidence="1" type="ORF">GIS00_18270</name>
</gene>
<evidence type="ECO:0000313" key="2">
    <source>
        <dbReference type="Proteomes" id="UP000460221"/>
    </source>
</evidence>